<evidence type="ECO:0000313" key="3">
    <source>
        <dbReference type="Proteomes" id="UP001066276"/>
    </source>
</evidence>
<feature type="region of interest" description="Disordered" evidence="1">
    <location>
        <begin position="61"/>
        <end position="86"/>
    </location>
</feature>
<dbReference type="Proteomes" id="UP001066276">
    <property type="component" value="Chromosome 5"/>
</dbReference>
<evidence type="ECO:0000256" key="1">
    <source>
        <dbReference type="SAM" id="MobiDB-lite"/>
    </source>
</evidence>
<dbReference type="EMBL" id="JANPWB010000009">
    <property type="protein sequence ID" value="KAJ1150226.1"/>
    <property type="molecule type" value="Genomic_DNA"/>
</dbReference>
<feature type="region of interest" description="Disordered" evidence="1">
    <location>
        <begin position="1"/>
        <end position="36"/>
    </location>
</feature>
<evidence type="ECO:0000313" key="2">
    <source>
        <dbReference type="EMBL" id="KAJ1150226.1"/>
    </source>
</evidence>
<comment type="caution">
    <text evidence="2">The sequence shown here is derived from an EMBL/GenBank/DDBJ whole genome shotgun (WGS) entry which is preliminary data.</text>
</comment>
<name>A0AAV7RCP6_PLEWA</name>
<proteinExistence type="predicted"/>
<protein>
    <submittedName>
        <fullName evidence="2">Uncharacterized protein</fullName>
    </submittedName>
</protein>
<feature type="compositionally biased region" description="Polar residues" evidence="1">
    <location>
        <begin position="1"/>
        <end position="17"/>
    </location>
</feature>
<gene>
    <name evidence="2" type="ORF">NDU88_003021</name>
</gene>
<accession>A0AAV7RCP6</accession>
<keyword evidence="3" id="KW-1185">Reference proteome</keyword>
<dbReference type="AlphaFoldDB" id="A0AAV7RCP6"/>
<reference evidence="2" key="1">
    <citation type="journal article" date="2022" name="bioRxiv">
        <title>Sequencing and chromosome-scale assembly of the giantPleurodeles waltlgenome.</title>
        <authorList>
            <person name="Brown T."/>
            <person name="Elewa A."/>
            <person name="Iarovenko S."/>
            <person name="Subramanian E."/>
            <person name="Araus A.J."/>
            <person name="Petzold A."/>
            <person name="Susuki M."/>
            <person name="Suzuki K.-i.T."/>
            <person name="Hayashi T."/>
            <person name="Toyoda A."/>
            <person name="Oliveira C."/>
            <person name="Osipova E."/>
            <person name="Leigh N.D."/>
            <person name="Simon A."/>
            <person name="Yun M.H."/>
        </authorList>
    </citation>
    <scope>NUCLEOTIDE SEQUENCE</scope>
    <source>
        <strain evidence="2">20211129_DDA</strain>
        <tissue evidence="2">Liver</tissue>
    </source>
</reference>
<sequence>MEVSLASASGPQSQSGPRTHPVFFSPGSASRGPPACPVALRQAARSRPSWPSVPLCWVRPPLRSQPGRGHRGVTRPSLRATVSAGA</sequence>
<organism evidence="2 3">
    <name type="scientific">Pleurodeles waltl</name>
    <name type="common">Iberian ribbed newt</name>
    <dbReference type="NCBI Taxonomy" id="8319"/>
    <lineage>
        <taxon>Eukaryota</taxon>
        <taxon>Metazoa</taxon>
        <taxon>Chordata</taxon>
        <taxon>Craniata</taxon>
        <taxon>Vertebrata</taxon>
        <taxon>Euteleostomi</taxon>
        <taxon>Amphibia</taxon>
        <taxon>Batrachia</taxon>
        <taxon>Caudata</taxon>
        <taxon>Salamandroidea</taxon>
        <taxon>Salamandridae</taxon>
        <taxon>Pleurodelinae</taxon>
        <taxon>Pleurodeles</taxon>
    </lineage>
</organism>